<sequence>MTRTTKTVMNAAIEKLTGLVKTGAMKINGNVNWRFLLTGEQPADEILKMFKLENGMKRALASPNLKLMKNYVQEVNTSNRNNKLSLIGIFTTHYGDDAVAKALVTMQSKLGWKSVDDVFTLLKFRKNGHLALASPKMEVLDDYMKLVIRTNSGDETLLQTLTKGFGGEEKLATLLVRAKEDPSTKELATALQNALVNKWIQTDKLQPENVFKKFRLDRGVEDALLDPNGHTLAAFISMYNARNPNSQTSLIGMFSARYGDDVVAETLVLARADRAKKPLATNLQQQQFQEWQKSKKSADDVFKLLKIQSQDFVALISPKLETVSEYIKALKATDPGDTSDLLTVVINGVGGDSALARAVASALKELNAHDPLAATLSTAAEYELMLFKRWRKGDINPNSIKSQFRVRDDAFVRRYRAYYDEKKALDNPTVITAINPLG</sequence>
<dbReference type="EMBL" id="JAENGY010001413">
    <property type="protein sequence ID" value="KAG6949509.1"/>
    <property type="molecule type" value="Genomic_DNA"/>
</dbReference>
<dbReference type="Proteomes" id="UP000709295">
    <property type="component" value="Unassembled WGS sequence"/>
</dbReference>
<comment type="caution">
    <text evidence="1">The sequence shown here is derived from an EMBL/GenBank/DDBJ whole genome shotgun (WGS) entry which is preliminary data.</text>
</comment>
<accession>A0A8J5MDW0</accession>
<organism evidence="1 2">
    <name type="scientific">Phytophthora aleatoria</name>
    <dbReference type="NCBI Taxonomy" id="2496075"/>
    <lineage>
        <taxon>Eukaryota</taxon>
        <taxon>Sar</taxon>
        <taxon>Stramenopiles</taxon>
        <taxon>Oomycota</taxon>
        <taxon>Peronosporomycetes</taxon>
        <taxon>Peronosporales</taxon>
        <taxon>Peronosporaceae</taxon>
        <taxon>Phytophthora</taxon>
    </lineage>
</organism>
<evidence type="ECO:0000313" key="1">
    <source>
        <dbReference type="EMBL" id="KAG6949509.1"/>
    </source>
</evidence>
<evidence type="ECO:0000313" key="2">
    <source>
        <dbReference type="Proteomes" id="UP000709295"/>
    </source>
</evidence>
<gene>
    <name evidence="1" type="ORF">JG688_00014589</name>
</gene>
<keyword evidence="2" id="KW-1185">Reference proteome</keyword>
<reference evidence="1" key="1">
    <citation type="submission" date="2021-01" db="EMBL/GenBank/DDBJ databases">
        <title>Phytophthora aleatoria, a newly-described species from Pinus radiata is distinct from Phytophthora cactorum isolates based on comparative genomics.</title>
        <authorList>
            <person name="Mcdougal R."/>
            <person name="Panda P."/>
            <person name="Williams N."/>
            <person name="Studholme D.J."/>
        </authorList>
    </citation>
    <scope>NUCLEOTIDE SEQUENCE</scope>
    <source>
        <strain evidence="1">NZFS 4037</strain>
    </source>
</reference>
<evidence type="ECO:0008006" key="3">
    <source>
        <dbReference type="Google" id="ProtNLM"/>
    </source>
</evidence>
<protein>
    <recommendedName>
        <fullName evidence="3">RxLR effector protein</fullName>
    </recommendedName>
</protein>
<name>A0A8J5MDW0_9STRA</name>
<dbReference type="AlphaFoldDB" id="A0A8J5MDW0"/>
<proteinExistence type="predicted"/>